<dbReference type="InterPro" id="IPR016032">
    <property type="entry name" value="Sig_transdc_resp-reg_C-effctor"/>
</dbReference>
<keyword evidence="3" id="KW-0804">Transcription</keyword>
<evidence type="ECO:0000256" key="2">
    <source>
        <dbReference type="ARBA" id="ARBA00023125"/>
    </source>
</evidence>
<evidence type="ECO:0000256" key="3">
    <source>
        <dbReference type="ARBA" id="ARBA00023163"/>
    </source>
</evidence>
<dbReference type="GO" id="GO:0006355">
    <property type="term" value="P:regulation of DNA-templated transcription"/>
    <property type="evidence" value="ECO:0007669"/>
    <property type="project" value="InterPro"/>
</dbReference>
<dbReference type="EMBL" id="JACCAB010000001">
    <property type="protein sequence ID" value="NYG07957.1"/>
    <property type="molecule type" value="Genomic_DNA"/>
</dbReference>
<proteinExistence type="predicted"/>
<name>A0A852WFE9_9MICO</name>
<evidence type="ECO:0000313" key="5">
    <source>
        <dbReference type="EMBL" id="NYG07957.1"/>
    </source>
</evidence>
<dbReference type="SMART" id="SM00421">
    <property type="entry name" value="HTH_LUXR"/>
    <property type="match status" value="1"/>
</dbReference>
<feature type="domain" description="HTH luxR-type" evidence="4">
    <location>
        <begin position="221"/>
        <end position="286"/>
    </location>
</feature>
<accession>A0A852WFE9</accession>
<protein>
    <submittedName>
        <fullName evidence="5">DNA-binding CsgD family transcriptional regulator</fullName>
    </submittedName>
</protein>
<dbReference type="Gene3D" id="1.10.10.10">
    <property type="entry name" value="Winged helix-like DNA-binding domain superfamily/Winged helix DNA-binding domain"/>
    <property type="match status" value="1"/>
</dbReference>
<dbReference type="InterPro" id="IPR000792">
    <property type="entry name" value="Tscrpt_reg_LuxR_C"/>
</dbReference>
<dbReference type="InterPro" id="IPR025847">
    <property type="entry name" value="MEDS_domain"/>
</dbReference>
<keyword evidence="6" id="KW-1185">Reference proteome</keyword>
<dbReference type="PANTHER" id="PTHR44688">
    <property type="entry name" value="DNA-BINDING TRANSCRIPTIONAL ACTIVATOR DEVR_DOSR"/>
    <property type="match status" value="1"/>
</dbReference>
<evidence type="ECO:0000256" key="1">
    <source>
        <dbReference type="ARBA" id="ARBA00023015"/>
    </source>
</evidence>
<dbReference type="Pfam" id="PF14417">
    <property type="entry name" value="MEDS"/>
    <property type="match status" value="1"/>
</dbReference>
<dbReference type="CDD" id="cd06170">
    <property type="entry name" value="LuxR_C_like"/>
    <property type="match status" value="1"/>
</dbReference>
<dbReference type="Proteomes" id="UP000573599">
    <property type="component" value="Unassembled WGS sequence"/>
</dbReference>
<sequence>MNDLSLGIPGVGEIHPGTHLCALYSGPAERERLLTSFMLEGVRHGDQCVCLGDDPEPASMPPGAYGPAGPADERRWHLSRYPLADAYLRPGAWERMISLRVVYPTPSTDGQLSVLRGAGEMSWVPQEPGAQEPGAEELSDYELAVTQILADLPALFLCMYDLQRFEVGTLVEVLRIHSAVLLAGVVLHNPHSQAPTAYPKPAPDPVPRFPLARLPNGREDGGDRWLTLTGAEVRVAELVACGMTNRATAQELVVSPHTVDAHLKHMYAKLGIHSRVELAVLALQHGSSGA</sequence>
<dbReference type="SUPFAM" id="SSF46894">
    <property type="entry name" value="C-terminal effector domain of the bipartite response regulators"/>
    <property type="match status" value="1"/>
</dbReference>
<dbReference type="InterPro" id="IPR036388">
    <property type="entry name" value="WH-like_DNA-bd_sf"/>
</dbReference>
<evidence type="ECO:0000313" key="6">
    <source>
        <dbReference type="Proteomes" id="UP000573599"/>
    </source>
</evidence>
<keyword evidence="2 5" id="KW-0238">DNA-binding</keyword>
<dbReference type="AlphaFoldDB" id="A0A852WFE9"/>
<dbReference type="RefSeq" id="WP_202881245.1">
    <property type="nucleotide sequence ID" value="NZ_JACCAB010000001.1"/>
</dbReference>
<evidence type="ECO:0000259" key="4">
    <source>
        <dbReference type="PROSITE" id="PS50043"/>
    </source>
</evidence>
<dbReference type="PRINTS" id="PR00038">
    <property type="entry name" value="HTHLUXR"/>
</dbReference>
<keyword evidence="1" id="KW-0805">Transcription regulation</keyword>
<comment type="caution">
    <text evidence="5">The sequence shown here is derived from an EMBL/GenBank/DDBJ whole genome shotgun (WGS) entry which is preliminary data.</text>
</comment>
<dbReference type="GO" id="GO:0003677">
    <property type="term" value="F:DNA binding"/>
    <property type="evidence" value="ECO:0007669"/>
    <property type="project" value="UniProtKB-KW"/>
</dbReference>
<dbReference type="PANTHER" id="PTHR44688:SF16">
    <property type="entry name" value="DNA-BINDING TRANSCRIPTIONAL ACTIVATOR DEVR_DOSR"/>
    <property type="match status" value="1"/>
</dbReference>
<reference evidence="5 6" key="1">
    <citation type="submission" date="2020-07" db="EMBL/GenBank/DDBJ databases">
        <title>Sequencing the genomes of 1000 actinobacteria strains.</title>
        <authorList>
            <person name="Klenk H.-P."/>
        </authorList>
    </citation>
    <scope>NUCLEOTIDE SEQUENCE [LARGE SCALE GENOMIC DNA]</scope>
    <source>
        <strain evidence="5 6">DSM 23987</strain>
    </source>
</reference>
<dbReference type="Pfam" id="PF00196">
    <property type="entry name" value="GerE"/>
    <property type="match status" value="1"/>
</dbReference>
<organism evidence="5 6">
    <name type="scientific">Pedococcus badiiscoriae</name>
    <dbReference type="NCBI Taxonomy" id="642776"/>
    <lineage>
        <taxon>Bacteria</taxon>
        <taxon>Bacillati</taxon>
        <taxon>Actinomycetota</taxon>
        <taxon>Actinomycetes</taxon>
        <taxon>Micrococcales</taxon>
        <taxon>Intrasporangiaceae</taxon>
        <taxon>Pedococcus</taxon>
    </lineage>
</organism>
<gene>
    <name evidence="5" type="ORF">BJ986_002444</name>
</gene>
<dbReference type="PROSITE" id="PS50043">
    <property type="entry name" value="HTH_LUXR_2"/>
    <property type="match status" value="1"/>
</dbReference>